<gene>
    <name evidence="2" type="ORF">A2358_01500</name>
</gene>
<feature type="transmembrane region" description="Helical" evidence="1">
    <location>
        <begin position="245"/>
        <end position="267"/>
    </location>
</feature>
<dbReference type="InterPro" id="IPR051533">
    <property type="entry name" value="WaaL-like"/>
</dbReference>
<reference evidence="2 3" key="1">
    <citation type="journal article" date="2016" name="Nat. Commun.">
        <title>Thousands of microbial genomes shed light on interconnected biogeochemical processes in an aquifer system.</title>
        <authorList>
            <person name="Anantharaman K."/>
            <person name="Brown C.T."/>
            <person name="Hug L.A."/>
            <person name="Sharon I."/>
            <person name="Castelle C.J."/>
            <person name="Probst A.J."/>
            <person name="Thomas B.C."/>
            <person name="Singh A."/>
            <person name="Wilkins M.J."/>
            <person name="Karaoz U."/>
            <person name="Brodie E.L."/>
            <person name="Williams K.H."/>
            <person name="Hubbard S.S."/>
            <person name="Banfield J.F."/>
        </authorList>
    </citation>
    <scope>NUCLEOTIDE SEQUENCE [LARGE SCALE GENOMIC DNA]</scope>
</reference>
<evidence type="ECO:0000313" key="3">
    <source>
        <dbReference type="Proteomes" id="UP000178650"/>
    </source>
</evidence>
<feature type="transmembrane region" description="Helical" evidence="1">
    <location>
        <begin position="194"/>
        <end position="213"/>
    </location>
</feature>
<proteinExistence type="predicted"/>
<comment type="caution">
    <text evidence="2">The sequence shown here is derived from an EMBL/GenBank/DDBJ whole genome shotgun (WGS) entry which is preliminary data.</text>
</comment>
<feature type="transmembrane region" description="Helical" evidence="1">
    <location>
        <begin position="68"/>
        <end position="92"/>
    </location>
</feature>
<name>A0A1G2IY41_9BACT</name>
<evidence type="ECO:0008006" key="4">
    <source>
        <dbReference type="Google" id="ProtNLM"/>
    </source>
</evidence>
<keyword evidence="1" id="KW-1133">Transmembrane helix</keyword>
<dbReference type="PANTHER" id="PTHR37422:SF13">
    <property type="entry name" value="LIPOPOLYSACCHARIDE BIOSYNTHESIS PROTEIN PA4999-RELATED"/>
    <property type="match status" value="1"/>
</dbReference>
<dbReference type="STRING" id="1802223.A2358_01500"/>
<sequence>MKISLKNLSITLLLGAIMLFPSFVVGRISSGNTIELRIEDFLLLFFGIVALAYFLVNGKSKFRKPPFFMPILFWLAIEFFSVLINLILGNLFVIDRAIFYFLKEIELIFLYFFVYWSLEDIKSIKNVIKFTLFFTALNVAYVFYQIVVHNQVGEYGTAALPEYGVFPTGAFFVLLFIFLLSYFIFYYNNLDRKLWKKILMGGIAISPAVGVFGSGSKTNFIALLFSFVAIFLLAFFKKNTKTAKMFIIGFIVLIFLLAFFAYSVLYIKNIVRIMDIFGLHKIVSNYSSGRIVVIKIVWKELYDKFNQQPLSILFGFGVGYITEAHNQFLRNFGEIGILGSLAFLVMIFLIFREGFRIYNNSNDLFLTAMGVIIIVMTSAMMVFSFTTDPFFSVKTSEVYWFFMAICAAVTSMESKRGIKENKSVNIY</sequence>
<dbReference type="PANTHER" id="PTHR37422">
    <property type="entry name" value="TEICHURONIC ACID BIOSYNTHESIS PROTEIN TUAE"/>
    <property type="match status" value="1"/>
</dbReference>
<evidence type="ECO:0000313" key="2">
    <source>
        <dbReference type="EMBL" id="OGZ79622.1"/>
    </source>
</evidence>
<feature type="transmembrane region" description="Helical" evidence="1">
    <location>
        <begin position="130"/>
        <end position="148"/>
    </location>
</feature>
<feature type="transmembrane region" description="Helical" evidence="1">
    <location>
        <begin position="36"/>
        <end position="56"/>
    </location>
</feature>
<organism evidence="2 3">
    <name type="scientific">Candidatus Staskawiczbacteria bacterium RIFOXYB1_FULL_37_44</name>
    <dbReference type="NCBI Taxonomy" id="1802223"/>
    <lineage>
        <taxon>Bacteria</taxon>
        <taxon>Candidatus Staskawicziibacteriota</taxon>
    </lineage>
</organism>
<feature type="transmembrane region" description="Helical" evidence="1">
    <location>
        <begin position="219"/>
        <end position="236"/>
    </location>
</feature>
<dbReference type="EMBL" id="MHPJ01000001">
    <property type="protein sequence ID" value="OGZ79622.1"/>
    <property type="molecule type" value="Genomic_DNA"/>
</dbReference>
<accession>A0A1G2IY41</accession>
<keyword evidence="1" id="KW-0472">Membrane</keyword>
<dbReference type="AlphaFoldDB" id="A0A1G2IY41"/>
<feature type="transmembrane region" description="Helical" evidence="1">
    <location>
        <begin position="364"/>
        <end position="386"/>
    </location>
</feature>
<protein>
    <recommendedName>
        <fullName evidence="4">O-antigen polymerase</fullName>
    </recommendedName>
</protein>
<feature type="transmembrane region" description="Helical" evidence="1">
    <location>
        <begin position="335"/>
        <end position="352"/>
    </location>
</feature>
<feature type="transmembrane region" description="Helical" evidence="1">
    <location>
        <begin position="168"/>
        <end position="187"/>
    </location>
</feature>
<dbReference type="Proteomes" id="UP000178650">
    <property type="component" value="Unassembled WGS sequence"/>
</dbReference>
<keyword evidence="1" id="KW-0812">Transmembrane</keyword>
<feature type="transmembrane region" description="Helical" evidence="1">
    <location>
        <begin position="98"/>
        <end position="118"/>
    </location>
</feature>
<evidence type="ECO:0000256" key="1">
    <source>
        <dbReference type="SAM" id="Phobius"/>
    </source>
</evidence>